<dbReference type="OrthoDB" id="7188775at2"/>
<proteinExistence type="predicted"/>
<evidence type="ECO:0000313" key="7">
    <source>
        <dbReference type="Proteomes" id="UP000278036"/>
    </source>
</evidence>
<evidence type="ECO:0000259" key="3">
    <source>
        <dbReference type="PROSITE" id="PS51186"/>
    </source>
</evidence>
<dbReference type="RefSeq" id="WP_120637398.1">
    <property type="nucleotide sequence ID" value="NZ_RAQU01000022.1"/>
</dbReference>
<dbReference type="GO" id="GO:0016747">
    <property type="term" value="F:acyltransferase activity, transferring groups other than amino-acyl groups"/>
    <property type="evidence" value="ECO:0007669"/>
    <property type="project" value="InterPro"/>
</dbReference>
<evidence type="ECO:0000313" key="5">
    <source>
        <dbReference type="EMBL" id="RMI20057.1"/>
    </source>
</evidence>
<evidence type="ECO:0000313" key="4">
    <source>
        <dbReference type="EMBL" id="RKK05167.1"/>
    </source>
</evidence>
<dbReference type="InterPro" id="IPR000182">
    <property type="entry name" value="GNAT_dom"/>
</dbReference>
<evidence type="ECO:0000256" key="2">
    <source>
        <dbReference type="ARBA" id="ARBA00023315"/>
    </source>
</evidence>
<protein>
    <submittedName>
        <fullName evidence="4">GNAT family N-acetyltransferase</fullName>
    </submittedName>
</protein>
<dbReference type="PROSITE" id="PS51186">
    <property type="entry name" value="GNAT"/>
    <property type="match status" value="1"/>
</dbReference>
<keyword evidence="2" id="KW-0012">Acyltransferase</keyword>
<dbReference type="FunCoup" id="A0A3A9JCW0">
    <property type="interactions" value="64"/>
</dbReference>
<dbReference type="Pfam" id="PF00583">
    <property type="entry name" value="Acetyltransf_1"/>
    <property type="match status" value="1"/>
</dbReference>
<feature type="domain" description="N-acetyltransferase" evidence="3">
    <location>
        <begin position="9"/>
        <end position="153"/>
    </location>
</feature>
<dbReference type="PANTHER" id="PTHR43877">
    <property type="entry name" value="AMINOALKYLPHOSPHONATE N-ACETYLTRANSFERASE-RELATED-RELATED"/>
    <property type="match status" value="1"/>
</dbReference>
<gene>
    <name evidence="4" type="ORF">D6Z83_05865</name>
    <name evidence="5" type="ORF">EBE87_18070</name>
</gene>
<reference evidence="4 7" key="1">
    <citation type="submission" date="2018-09" db="EMBL/GenBank/DDBJ databases">
        <title>Roseomonas sp. nov., isolated from feces of Tibetan antelopes in the Qinghai-Tibet plateau, China.</title>
        <authorList>
            <person name="Tian Z."/>
        </authorList>
    </citation>
    <scope>NUCLEOTIDE SEQUENCE [LARGE SCALE GENOMIC DNA]</scope>
    <source>
        <strain evidence="5 6">Z23</strain>
        <strain evidence="4 7">Z24</strain>
    </source>
</reference>
<dbReference type="InterPro" id="IPR050832">
    <property type="entry name" value="Bact_Acetyltransf"/>
</dbReference>
<keyword evidence="6" id="KW-1185">Reference proteome</keyword>
<dbReference type="Proteomes" id="UP000278036">
    <property type="component" value="Unassembled WGS sequence"/>
</dbReference>
<evidence type="ECO:0000256" key="1">
    <source>
        <dbReference type="ARBA" id="ARBA00022679"/>
    </source>
</evidence>
<name>A0A3A9JCW0_9PROT</name>
<dbReference type="SUPFAM" id="SSF55729">
    <property type="entry name" value="Acyl-CoA N-acyltransferases (Nat)"/>
    <property type="match status" value="1"/>
</dbReference>
<dbReference type="CDD" id="cd04301">
    <property type="entry name" value="NAT_SF"/>
    <property type="match status" value="1"/>
</dbReference>
<dbReference type="Gene3D" id="3.40.630.30">
    <property type="match status" value="1"/>
</dbReference>
<dbReference type="PANTHER" id="PTHR43877:SF2">
    <property type="entry name" value="AMINOALKYLPHOSPHONATE N-ACETYLTRANSFERASE-RELATED"/>
    <property type="match status" value="1"/>
</dbReference>
<accession>A0A3A9JCW0</accession>
<dbReference type="AlphaFoldDB" id="A0A3A9JCW0"/>
<dbReference type="Proteomes" id="UP000274097">
    <property type="component" value="Unassembled WGS sequence"/>
</dbReference>
<dbReference type="EMBL" id="RFLX01000014">
    <property type="protein sequence ID" value="RMI20057.1"/>
    <property type="molecule type" value="Genomic_DNA"/>
</dbReference>
<organism evidence="4 7">
    <name type="scientific">Teichococcus wenyumeiae</name>
    <dbReference type="NCBI Taxonomy" id="2478470"/>
    <lineage>
        <taxon>Bacteria</taxon>
        <taxon>Pseudomonadati</taxon>
        <taxon>Pseudomonadota</taxon>
        <taxon>Alphaproteobacteria</taxon>
        <taxon>Acetobacterales</taxon>
        <taxon>Roseomonadaceae</taxon>
        <taxon>Roseomonas</taxon>
    </lineage>
</organism>
<comment type="caution">
    <text evidence="4">The sequence shown here is derived from an EMBL/GenBank/DDBJ whole genome shotgun (WGS) entry which is preliminary data.</text>
</comment>
<sequence>MAWSPLRGIEVRGAVPADAADVARLLGQLGYPIPPQEAAERLAQVLRDSHGTLLVAGDYGPLAGLIALHWAPMLQDPRPVARITTLVVDEAERGRGIGRLLLKAGAQAARQAGCDLLELTTGTQREEAHAFYRAQGFVSTSLRFSRSLRRNRPTGKPQGPGEE</sequence>
<dbReference type="InterPro" id="IPR016181">
    <property type="entry name" value="Acyl_CoA_acyltransferase"/>
</dbReference>
<evidence type="ECO:0000313" key="6">
    <source>
        <dbReference type="Proteomes" id="UP000274097"/>
    </source>
</evidence>
<keyword evidence="1 4" id="KW-0808">Transferase</keyword>
<dbReference type="EMBL" id="RAQU01000022">
    <property type="protein sequence ID" value="RKK05167.1"/>
    <property type="molecule type" value="Genomic_DNA"/>
</dbReference>
<dbReference type="InParanoid" id="A0A3A9JCW0"/>